<comment type="caution">
    <text evidence="2">The sequence shown here is derived from an EMBL/GenBank/DDBJ whole genome shotgun (WGS) entry which is preliminary data.</text>
</comment>
<dbReference type="Proteomes" id="UP001410394">
    <property type="component" value="Unassembled WGS sequence"/>
</dbReference>
<feature type="chain" id="PRO_5045531478" description="PepSY domain-containing protein" evidence="1">
    <location>
        <begin position="28"/>
        <end position="119"/>
    </location>
</feature>
<evidence type="ECO:0000313" key="3">
    <source>
        <dbReference type="Proteomes" id="UP001410394"/>
    </source>
</evidence>
<dbReference type="EMBL" id="JBDIVE010000010">
    <property type="protein sequence ID" value="MEN3070131.1"/>
    <property type="molecule type" value="Genomic_DNA"/>
</dbReference>
<keyword evidence="3" id="KW-1185">Reference proteome</keyword>
<keyword evidence="1" id="KW-0732">Signal</keyword>
<protein>
    <recommendedName>
        <fullName evidence="4">PepSY domain-containing protein</fullName>
    </recommendedName>
</protein>
<feature type="signal peptide" evidence="1">
    <location>
        <begin position="1"/>
        <end position="27"/>
    </location>
</feature>
<evidence type="ECO:0008006" key="4">
    <source>
        <dbReference type="Google" id="ProtNLM"/>
    </source>
</evidence>
<gene>
    <name evidence="2" type="ORF">ABDB84_16730</name>
</gene>
<accession>A0ABU9Z219</accession>
<proteinExistence type="predicted"/>
<organism evidence="2 3">
    <name type="scientific">Uliginosibacterium sediminicola</name>
    <dbReference type="NCBI Taxonomy" id="2024550"/>
    <lineage>
        <taxon>Bacteria</taxon>
        <taxon>Pseudomonadati</taxon>
        <taxon>Pseudomonadota</taxon>
        <taxon>Betaproteobacteria</taxon>
        <taxon>Rhodocyclales</taxon>
        <taxon>Zoogloeaceae</taxon>
        <taxon>Uliginosibacterium</taxon>
    </lineage>
</organism>
<name>A0ABU9Z219_9RHOO</name>
<reference evidence="2 3" key="1">
    <citation type="journal article" date="2018" name="Int. J. Syst. Evol. Microbiol.">
        <title>Uliginosibacterium sediminicola sp. nov., isolated from freshwater sediment.</title>
        <authorList>
            <person name="Hwang W.M."/>
            <person name="Kim S.M."/>
            <person name="Kang K."/>
            <person name="Ahn T.Y."/>
        </authorList>
    </citation>
    <scope>NUCLEOTIDE SEQUENCE [LARGE SCALE GENOMIC DNA]</scope>
    <source>
        <strain evidence="2 3">M1-21</strain>
    </source>
</reference>
<evidence type="ECO:0000256" key="1">
    <source>
        <dbReference type="SAM" id="SignalP"/>
    </source>
</evidence>
<dbReference type="RefSeq" id="WP_345920906.1">
    <property type="nucleotide sequence ID" value="NZ_JBDIVE010000010.1"/>
</dbReference>
<evidence type="ECO:0000313" key="2">
    <source>
        <dbReference type="EMBL" id="MEN3070131.1"/>
    </source>
</evidence>
<sequence>MSRRPFMLCLKIARCALVLGAMLPTHAAQQSEQDDARYAVQAGLALPFQAVRERVARYCGNCELLEAKLHEEKEDGRRFLVYEIKAITPDGQVLKMKIAAANGEILKIKRKGMNPLETR</sequence>